<evidence type="ECO:0000313" key="1">
    <source>
        <dbReference type="EMBL" id="PQJ53497.1"/>
    </source>
</evidence>
<proteinExistence type="predicted"/>
<dbReference type="InterPro" id="IPR016876">
    <property type="entry name" value="UCP028234"/>
</dbReference>
<name>A0A2S7UU65_9GAMM</name>
<keyword evidence="2" id="KW-1185">Reference proteome</keyword>
<reference evidence="1 2" key="1">
    <citation type="submission" date="2016-12" db="EMBL/GenBank/DDBJ databases">
        <title>Diversity of luminous bacteria.</title>
        <authorList>
            <person name="Yoshizawa S."/>
            <person name="Kogure K."/>
        </authorList>
    </citation>
    <scope>NUCLEOTIDE SEQUENCE [LARGE SCALE GENOMIC DNA]</scope>
    <source>
        <strain evidence="1 2">SA4-48</strain>
    </source>
</reference>
<dbReference type="Pfam" id="PF12847">
    <property type="entry name" value="Methyltransf_18"/>
    <property type="match status" value="2"/>
</dbReference>
<dbReference type="FunFam" id="3.40.50.150:FF:000442">
    <property type="entry name" value="tRNA (Adenine22-N1)-methyltransferase TrmK"/>
    <property type="match status" value="1"/>
</dbReference>
<evidence type="ECO:0008006" key="3">
    <source>
        <dbReference type="Google" id="ProtNLM"/>
    </source>
</evidence>
<dbReference type="Proteomes" id="UP000239007">
    <property type="component" value="Unassembled WGS sequence"/>
</dbReference>
<dbReference type="PIRSF" id="PIRSF028234">
    <property type="entry name" value="UCP028234"/>
    <property type="match status" value="1"/>
</dbReference>
<dbReference type="RefSeq" id="WP_105051983.1">
    <property type="nucleotide sequence ID" value="NZ_BMYG01000003.1"/>
</dbReference>
<dbReference type="PANTHER" id="PTHR38451:SF1">
    <property type="entry name" value="TRNA (ADENINE(22)-N(1))-METHYLTRANSFERASE"/>
    <property type="match status" value="1"/>
</dbReference>
<sequence length="252" mass="28664">MTSMVKLGKRLQTIEKLVITNYDHIWDCCCDHGLLGAALLNKQPSSVIHFVDIVPELMSELHLKLKQFYPQESSRSQPLTNSDNKIRWQTHCIDVNTLPLASYNSTNQAKHLVIIAGVGGDLMCEFVSNICKTHASLDIDFLLCPVHHQYTLRQQLINLDFRLEQDVLVEENKRFYEVLLVKANLNAKTDIKANIKAVTLTGNDFWQTASEQEYKTAKQYLAKTLQHYKRMQLGGRLDVADVISAYEAVTVS</sequence>
<dbReference type="PANTHER" id="PTHR38451">
    <property type="entry name" value="TRNA (ADENINE(22)-N(1))-METHYLTRANSFERASE"/>
    <property type="match status" value="1"/>
</dbReference>
<evidence type="ECO:0000313" key="2">
    <source>
        <dbReference type="Proteomes" id="UP000239007"/>
    </source>
</evidence>
<comment type="caution">
    <text evidence="1">The sequence shown here is derived from an EMBL/GenBank/DDBJ whole genome shotgun (WGS) entry which is preliminary data.</text>
</comment>
<dbReference type="AlphaFoldDB" id="A0A2S7UU65"/>
<gene>
    <name evidence="1" type="ORF">BTO11_07335</name>
</gene>
<dbReference type="EMBL" id="MSCH01000003">
    <property type="protein sequence ID" value="PQJ53497.1"/>
    <property type="molecule type" value="Genomic_DNA"/>
</dbReference>
<dbReference type="SUPFAM" id="SSF53335">
    <property type="entry name" value="S-adenosyl-L-methionine-dependent methyltransferases"/>
    <property type="match status" value="1"/>
</dbReference>
<dbReference type="Gene3D" id="3.40.50.150">
    <property type="entry name" value="Vaccinia Virus protein VP39"/>
    <property type="match status" value="1"/>
</dbReference>
<dbReference type="OrthoDB" id="6862131at2"/>
<protein>
    <recommendedName>
        <fullName evidence="3">SAM-dependent methyltransferase</fullName>
    </recommendedName>
</protein>
<organism evidence="1 2">
    <name type="scientific">Psychrosphaera saromensis</name>
    <dbReference type="NCBI Taxonomy" id="716813"/>
    <lineage>
        <taxon>Bacteria</taxon>
        <taxon>Pseudomonadati</taxon>
        <taxon>Pseudomonadota</taxon>
        <taxon>Gammaproteobacteria</taxon>
        <taxon>Alteromonadales</taxon>
        <taxon>Pseudoalteromonadaceae</taxon>
        <taxon>Psychrosphaera</taxon>
    </lineage>
</organism>
<accession>A0A2S7UU65</accession>
<dbReference type="InterPro" id="IPR029063">
    <property type="entry name" value="SAM-dependent_MTases_sf"/>
</dbReference>